<keyword evidence="1" id="KW-0732">Signal</keyword>
<feature type="signal peptide" evidence="1">
    <location>
        <begin position="1"/>
        <end position="18"/>
    </location>
</feature>
<dbReference type="GO" id="GO:0009055">
    <property type="term" value="F:electron transfer activity"/>
    <property type="evidence" value="ECO:0007669"/>
    <property type="project" value="InterPro"/>
</dbReference>
<evidence type="ECO:0000256" key="1">
    <source>
        <dbReference type="SAM" id="SignalP"/>
    </source>
</evidence>
<keyword evidence="3" id="KW-1185">Reference proteome</keyword>
<evidence type="ECO:0008006" key="4">
    <source>
        <dbReference type="Google" id="ProtNLM"/>
    </source>
</evidence>
<reference evidence="2 3" key="1">
    <citation type="journal article" date="2011" name="BMC Genomics">
        <title>Insight into cross-talk between intra-amoebal pathogens.</title>
        <authorList>
            <person name="Gimenez G."/>
            <person name="Bertelli C."/>
            <person name="Moliner C."/>
            <person name="Robert C."/>
            <person name="Raoult D."/>
            <person name="Fournier P.E."/>
            <person name="Greub G."/>
        </authorList>
    </citation>
    <scope>NUCLEOTIDE SEQUENCE [LARGE SCALE GENOMIC DNA]</scope>
    <source>
        <strain evidence="2 3">LLAP12</strain>
    </source>
</reference>
<protein>
    <recommendedName>
        <fullName evidence="4">Cytochrome c domain-containing protein</fullName>
    </recommendedName>
</protein>
<dbReference type="eggNOG" id="COG3245">
    <property type="taxonomic scope" value="Bacteria"/>
</dbReference>
<dbReference type="EMBL" id="JH413793">
    <property type="protein sequence ID" value="EHL32804.1"/>
    <property type="molecule type" value="Genomic_DNA"/>
</dbReference>
<sequence>MKIRLFILLITLNSSLLASDLGKATYETICQTCHAPRFALGMHAPAAFNKKAWAVRFKDAAIESKNNPAQFKTAMDYLLYKASIGKRLMPHGGLCKEADVPHKNCSEKAIIEAIDYMAGN</sequence>
<accession>G9EIN6</accession>
<dbReference type="GO" id="GO:0020037">
    <property type="term" value="F:heme binding"/>
    <property type="evidence" value="ECO:0007669"/>
    <property type="project" value="InterPro"/>
</dbReference>
<dbReference type="AlphaFoldDB" id="G9EIN6"/>
<dbReference type="RefSeq" id="WP_006869033.1">
    <property type="nucleotide sequence ID" value="NZ_JH413793.1"/>
</dbReference>
<dbReference type="HOGENOM" id="CLU_2130364_0_0_6"/>
<dbReference type="SUPFAM" id="SSF46626">
    <property type="entry name" value="Cytochrome c"/>
    <property type="match status" value="1"/>
</dbReference>
<evidence type="ECO:0000313" key="3">
    <source>
        <dbReference type="Proteomes" id="UP000002770"/>
    </source>
</evidence>
<gene>
    <name evidence="2" type="ORF">LDG_5042</name>
</gene>
<dbReference type="STRING" id="658187.LDG_5042"/>
<evidence type="ECO:0000313" key="2">
    <source>
        <dbReference type="EMBL" id="EHL32804.1"/>
    </source>
</evidence>
<organism evidence="2 3">
    <name type="scientific">Legionella drancourtii LLAP12</name>
    <dbReference type="NCBI Taxonomy" id="658187"/>
    <lineage>
        <taxon>Bacteria</taxon>
        <taxon>Pseudomonadati</taxon>
        <taxon>Pseudomonadota</taxon>
        <taxon>Gammaproteobacteria</taxon>
        <taxon>Legionellales</taxon>
        <taxon>Legionellaceae</taxon>
        <taxon>Legionella</taxon>
    </lineage>
</organism>
<name>G9EIN6_9GAMM</name>
<dbReference type="OrthoDB" id="5641947at2"/>
<proteinExistence type="predicted"/>
<dbReference type="Proteomes" id="UP000002770">
    <property type="component" value="Unassembled WGS sequence"/>
</dbReference>
<dbReference type="Gene3D" id="1.10.760.10">
    <property type="entry name" value="Cytochrome c-like domain"/>
    <property type="match status" value="1"/>
</dbReference>
<feature type="chain" id="PRO_5003520837" description="Cytochrome c domain-containing protein" evidence="1">
    <location>
        <begin position="19"/>
        <end position="120"/>
    </location>
</feature>
<dbReference type="InterPro" id="IPR036909">
    <property type="entry name" value="Cyt_c-like_dom_sf"/>
</dbReference>
<dbReference type="InParanoid" id="G9EIN6"/>